<comment type="caution">
    <text evidence="1">The sequence shown here is derived from an EMBL/GenBank/DDBJ whole genome shotgun (WGS) entry which is preliminary data.</text>
</comment>
<dbReference type="Proteomes" id="UP001260956">
    <property type="component" value="Unassembled WGS sequence"/>
</dbReference>
<feature type="non-terminal residue" evidence="1">
    <location>
        <position position="25"/>
    </location>
</feature>
<name>A0AAW8RPV3_ENTFC</name>
<keyword evidence="1" id="KW-0378">Hydrolase</keyword>
<dbReference type="EMBL" id="JARPTX010000163">
    <property type="protein sequence ID" value="MDT2371474.1"/>
    <property type="molecule type" value="Genomic_DNA"/>
</dbReference>
<organism evidence="1 2">
    <name type="scientific">Enterococcus faecium</name>
    <name type="common">Streptococcus faecium</name>
    <dbReference type="NCBI Taxonomy" id="1352"/>
    <lineage>
        <taxon>Bacteria</taxon>
        <taxon>Bacillati</taxon>
        <taxon>Bacillota</taxon>
        <taxon>Bacilli</taxon>
        <taxon>Lactobacillales</taxon>
        <taxon>Enterococcaceae</taxon>
        <taxon>Enterococcus</taxon>
    </lineage>
</organism>
<evidence type="ECO:0000313" key="2">
    <source>
        <dbReference type="Proteomes" id="UP001260956"/>
    </source>
</evidence>
<dbReference type="AlphaFoldDB" id="A0AAW8RPV3"/>
<proteinExistence type="predicted"/>
<protein>
    <submittedName>
        <fullName evidence="1">Cysteine hydrolase</fullName>
    </submittedName>
</protein>
<dbReference type="GO" id="GO:0016787">
    <property type="term" value="F:hydrolase activity"/>
    <property type="evidence" value="ECO:0007669"/>
    <property type="project" value="UniProtKB-KW"/>
</dbReference>
<sequence>MSNTADAIVVIDLQKGVCFDSSPIH</sequence>
<reference evidence="1" key="1">
    <citation type="submission" date="2023-03" db="EMBL/GenBank/DDBJ databases">
        <authorList>
            <person name="Shen W."/>
            <person name="Cai J."/>
        </authorList>
    </citation>
    <scope>NUCLEOTIDE SEQUENCE</scope>
    <source>
        <strain evidence="1">B1010-2</strain>
    </source>
</reference>
<evidence type="ECO:0000313" key="1">
    <source>
        <dbReference type="EMBL" id="MDT2371474.1"/>
    </source>
</evidence>
<gene>
    <name evidence="1" type="ORF">P6Z85_15365</name>
</gene>
<accession>A0AAW8RPV3</accession>